<organism evidence="1 2">
    <name type="scientific">Cryoendolithus antarcticus</name>
    <dbReference type="NCBI Taxonomy" id="1507870"/>
    <lineage>
        <taxon>Eukaryota</taxon>
        <taxon>Fungi</taxon>
        <taxon>Dikarya</taxon>
        <taxon>Ascomycota</taxon>
        <taxon>Pezizomycotina</taxon>
        <taxon>Dothideomycetes</taxon>
        <taxon>Dothideomycetidae</taxon>
        <taxon>Cladosporiales</taxon>
        <taxon>Cladosporiaceae</taxon>
        <taxon>Cryoendolithus</taxon>
    </lineage>
</organism>
<sequence>MATAEDVEDQNYLAACSAMIAACSAIRPLDATSTDDALSECYGVVTLAIGVQRECHFSVLIEDIKPTPLLNDAPIANDAPTAKDVPGANDTPSSVFFLLRPLVHLDSEQSRICSPIGTTFG</sequence>
<evidence type="ECO:0000313" key="1">
    <source>
        <dbReference type="EMBL" id="OQO11168.1"/>
    </source>
</evidence>
<gene>
    <name evidence="1" type="ORF">B0A48_05424</name>
</gene>
<reference evidence="2" key="1">
    <citation type="submission" date="2017-03" db="EMBL/GenBank/DDBJ databases">
        <title>Genomes of endolithic fungi from Antarctica.</title>
        <authorList>
            <person name="Coleine C."/>
            <person name="Masonjones S."/>
            <person name="Stajich J.E."/>
        </authorList>
    </citation>
    <scope>NUCLEOTIDE SEQUENCE [LARGE SCALE GENOMIC DNA]</scope>
    <source>
        <strain evidence="2">CCFEE 5527</strain>
    </source>
</reference>
<evidence type="ECO:0000313" key="2">
    <source>
        <dbReference type="Proteomes" id="UP000192596"/>
    </source>
</evidence>
<dbReference type="EMBL" id="NAJO01000007">
    <property type="protein sequence ID" value="OQO11168.1"/>
    <property type="molecule type" value="Genomic_DNA"/>
</dbReference>
<keyword evidence="2" id="KW-1185">Reference proteome</keyword>
<protein>
    <submittedName>
        <fullName evidence="1">Uncharacterized protein</fullName>
    </submittedName>
</protein>
<proteinExistence type="predicted"/>
<comment type="caution">
    <text evidence="1">The sequence shown here is derived from an EMBL/GenBank/DDBJ whole genome shotgun (WGS) entry which is preliminary data.</text>
</comment>
<dbReference type="AlphaFoldDB" id="A0A1V8TIU7"/>
<dbReference type="Proteomes" id="UP000192596">
    <property type="component" value="Unassembled WGS sequence"/>
</dbReference>
<name>A0A1V8TIU7_9PEZI</name>
<accession>A0A1V8TIU7</accession>
<dbReference type="InParanoid" id="A0A1V8TIU7"/>